<dbReference type="AlphaFoldDB" id="A0A1Z4GFR1"/>
<feature type="region of interest" description="Disordered" evidence="1">
    <location>
        <begin position="60"/>
        <end position="94"/>
    </location>
</feature>
<evidence type="ECO:0000313" key="3">
    <source>
        <dbReference type="EMBL" id="BAY16343.1"/>
    </source>
</evidence>
<feature type="signal peptide" evidence="2">
    <location>
        <begin position="1"/>
        <end position="26"/>
    </location>
</feature>
<dbReference type="EMBL" id="AP018174">
    <property type="protein sequence ID" value="BAY16343.1"/>
    <property type="molecule type" value="Genomic_DNA"/>
</dbReference>
<dbReference type="OrthoDB" id="517182at2"/>
<dbReference type="Proteomes" id="UP000218287">
    <property type="component" value="Chromosome"/>
</dbReference>
<evidence type="ECO:0000256" key="2">
    <source>
        <dbReference type="SAM" id="SignalP"/>
    </source>
</evidence>
<feature type="chain" id="PRO_5012012230" evidence="2">
    <location>
        <begin position="27"/>
        <end position="116"/>
    </location>
</feature>
<keyword evidence="2" id="KW-0732">Signal</keyword>
<gene>
    <name evidence="3" type="ORF">NIES21_21690</name>
</gene>
<feature type="compositionally biased region" description="Polar residues" evidence="1">
    <location>
        <begin position="75"/>
        <end position="85"/>
    </location>
</feature>
<sequence length="116" mass="12919">MILIKRYLVSIFSVAALGLASLPAHAETNQTSTQTVEQNAAIVGNDSQIYQRADQINIQNSRQRIRGRRSGGRVNQDNGQYTGQSAGVVGDGSRIGQRSRIINIQRNSIRRDQRRR</sequence>
<organism evidence="3 4">
    <name type="scientific">Anabaenopsis circularis NIES-21</name>
    <dbReference type="NCBI Taxonomy" id="1085406"/>
    <lineage>
        <taxon>Bacteria</taxon>
        <taxon>Bacillati</taxon>
        <taxon>Cyanobacteriota</taxon>
        <taxon>Cyanophyceae</taxon>
        <taxon>Nostocales</taxon>
        <taxon>Nodulariaceae</taxon>
        <taxon>Anabaenopsis</taxon>
    </lineage>
</organism>
<evidence type="ECO:0000313" key="4">
    <source>
        <dbReference type="Proteomes" id="UP000218287"/>
    </source>
</evidence>
<name>A0A1Z4GFR1_9CYAN</name>
<protein>
    <submittedName>
        <fullName evidence="3">Uncharacterized protein</fullName>
    </submittedName>
</protein>
<proteinExistence type="predicted"/>
<accession>A0A1Z4GFR1</accession>
<evidence type="ECO:0000256" key="1">
    <source>
        <dbReference type="SAM" id="MobiDB-lite"/>
    </source>
</evidence>
<reference evidence="3 4" key="1">
    <citation type="submission" date="2017-06" db="EMBL/GenBank/DDBJ databases">
        <title>Genome sequencing of cyanobaciteial culture collection at National Institute for Environmental Studies (NIES).</title>
        <authorList>
            <person name="Hirose Y."/>
            <person name="Shimura Y."/>
            <person name="Fujisawa T."/>
            <person name="Nakamura Y."/>
            <person name="Kawachi M."/>
        </authorList>
    </citation>
    <scope>NUCLEOTIDE SEQUENCE [LARGE SCALE GENOMIC DNA]</scope>
    <source>
        <strain evidence="3 4">NIES-21</strain>
    </source>
</reference>
<keyword evidence="4" id="KW-1185">Reference proteome</keyword>